<evidence type="ECO:0000259" key="10">
    <source>
        <dbReference type="Pfam" id="PF02852"/>
    </source>
</evidence>
<sequence>MKNYDAIVIGTGSGISIANKLLRDIPDARVAVIDRDKPGGICLTRGCIPSKLVISPVEVLHDIERLSGLIEVKDIRVNFRRLMERMREKVGRESSMIERSLGERENIDYFKEEASFTGPYRLKVGGEEITSKKIFIGSGSRPMVPEIKGLRNAGYLTSDTLLELEDMPESMVIVGGGYVAVEYGNFFARAGCDVKIVEMMPRILSNEEPEISRIVQKELSNHAELFTSHRVTGVERNGNVKRVVAEGPDGRVVVEGEEILLAVGRESNSDILKPWLGGIETDERGWIKVNEFLEASVPGIYAIGDANGKYMFRHVANREAAIAYANAFHDAGVKMDYSAVPHAVFTQPEVGSVGMTEKEAVERFGRENILIGFEELKTTGKGLAMNSTGFAKVIVHRETGKILGGHIAGKSASVLVQEIATLMALDATYHAALHALHIHPSLSEVVSWAFGNLMSVEEYHRLMEKLGY</sequence>
<dbReference type="EMBL" id="CP087714">
    <property type="protein sequence ID" value="XAT63206.1"/>
    <property type="molecule type" value="Genomic_DNA"/>
</dbReference>
<reference evidence="12 13" key="1">
    <citation type="submission" date="2021-11" db="EMBL/GenBank/DDBJ databases">
        <title>Whole genome of Geoglobus acetivorans.</title>
        <authorList>
            <person name="Liu D."/>
        </authorList>
    </citation>
    <scope>NUCLEOTIDE SEQUENCE [LARGE SCALE GENOMIC DNA]</scope>
    <source>
        <strain evidence="12 13">SBH6</strain>
    </source>
</reference>
<dbReference type="InterPro" id="IPR004099">
    <property type="entry name" value="Pyr_nucl-diS_OxRdtase_dimer"/>
</dbReference>
<dbReference type="InterPro" id="IPR023753">
    <property type="entry name" value="FAD/NAD-binding_dom"/>
</dbReference>
<evidence type="ECO:0000313" key="13">
    <source>
        <dbReference type="Proteomes" id="UP001492541"/>
    </source>
</evidence>
<evidence type="ECO:0000259" key="11">
    <source>
        <dbReference type="Pfam" id="PF07992"/>
    </source>
</evidence>
<evidence type="ECO:0000256" key="3">
    <source>
        <dbReference type="ARBA" id="ARBA00022630"/>
    </source>
</evidence>
<dbReference type="EC" id="1.8.1.4" evidence="12"/>
<dbReference type="PANTHER" id="PTHR22912:SF151">
    <property type="entry name" value="DIHYDROLIPOYL DEHYDROGENASE, MITOCHONDRIAL"/>
    <property type="match status" value="1"/>
</dbReference>
<dbReference type="GO" id="GO:0004148">
    <property type="term" value="F:dihydrolipoyl dehydrogenase (NADH) activity"/>
    <property type="evidence" value="ECO:0007669"/>
    <property type="project" value="UniProtKB-EC"/>
</dbReference>
<dbReference type="NCBIfam" id="NF004947">
    <property type="entry name" value="PRK06292.2-5"/>
    <property type="match status" value="1"/>
</dbReference>
<comment type="cofactor">
    <cofactor evidence="1">
        <name>FAD</name>
        <dbReference type="ChEBI" id="CHEBI:57692"/>
    </cofactor>
</comment>
<accession>A0ABZ3H3N7</accession>
<keyword evidence="8 9" id="KW-0676">Redox-active center</keyword>
<dbReference type="Proteomes" id="UP001492541">
    <property type="component" value="Chromosome"/>
</dbReference>
<dbReference type="PRINTS" id="PR00411">
    <property type="entry name" value="PNDRDTASEI"/>
</dbReference>
<keyword evidence="13" id="KW-1185">Reference proteome</keyword>
<feature type="domain" description="Pyridine nucleotide-disulphide oxidoreductase dimerisation" evidence="10">
    <location>
        <begin position="340"/>
        <end position="449"/>
    </location>
</feature>
<gene>
    <name evidence="12" type="ORF">LPQ35_08060</name>
</gene>
<dbReference type="PANTHER" id="PTHR22912">
    <property type="entry name" value="DISULFIDE OXIDOREDUCTASE"/>
    <property type="match status" value="1"/>
</dbReference>
<dbReference type="Pfam" id="PF02852">
    <property type="entry name" value="Pyr_redox_dim"/>
    <property type="match status" value="1"/>
</dbReference>
<keyword evidence="4 9" id="KW-0274">FAD</keyword>
<dbReference type="InterPro" id="IPR012999">
    <property type="entry name" value="Pyr_OxRdtase_I_AS"/>
</dbReference>
<keyword evidence="3 9" id="KW-0285">Flavoprotein</keyword>
<evidence type="ECO:0000313" key="12">
    <source>
        <dbReference type="EMBL" id="XAT63206.1"/>
    </source>
</evidence>
<feature type="domain" description="FAD/NAD(P)-binding" evidence="11">
    <location>
        <begin position="4"/>
        <end position="320"/>
    </location>
</feature>
<dbReference type="PIRSF" id="PIRSF000350">
    <property type="entry name" value="Mercury_reductase_MerA"/>
    <property type="match status" value="1"/>
</dbReference>
<dbReference type="PROSITE" id="PS00076">
    <property type="entry name" value="PYRIDINE_REDOX_1"/>
    <property type="match status" value="1"/>
</dbReference>
<evidence type="ECO:0000256" key="6">
    <source>
        <dbReference type="ARBA" id="ARBA00023027"/>
    </source>
</evidence>
<proteinExistence type="inferred from homology"/>
<dbReference type="SUPFAM" id="SSF51905">
    <property type="entry name" value="FAD/NAD(P)-binding domain"/>
    <property type="match status" value="1"/>
</dbReference>
<evidence type="ECO:0000256" key="7">
    <source>
        <dbReference type="ARBA" id="ARBA00023157"/>
    </source>
</evidence>
<name>A0ABZ3H3N7_GEOAI</name>
<evidence type="ECO:0000256" key="4">
    <source>
        <dbReference type="ARBA" id="ARBA00022827"/>
    </source>
</evidence>
<dbReference type="InterPro" id="IPR036188">
    <property type="entry name" value="FAD/NAD-bd_sf"/>
</dbReference>
<evidence type="ECO:0000256" key="8">
    <source>
        <dbReference type="ARBA" id="ARBA00023284"/>
    </source>
</evidence>
<dbReference type="RefSeq" id="WP_193808274.1">
    <property type="nucleotide sequence ID" value="NZ_CP087714.1"/>
</dbReference>
<evidence type="ECO:0000256" key="2">
    <source>
        <dbReference type="ARBA" id="ARBA00007532"/>
    </source>
</evidence>
<dbReference type="Gene3D" id="3.50.50.60">
    <property type="entry name" value="FAD/NAD(P)-binding domain"/>
    <property type="match status" value="2"/>
</dbReference>
<keyword evidence="7" id="KW-1015">Disulfide bond</keyword>
<dbReference type="Pfam" id="PF07992">
    <property type="entry name" value="Pyr_redox_2"/>
    <property type="match status" value="1"/>
</dbReference>
<dbReference type="InterPro" id="IPR016156">
    <property type="entry name" value="FAD/NAD-linked_Rdtase_dimer_sf"/>
</dbReference>
<evidence type="ECO:0000256" key="1">
    <source>
        <dbReference type="ARBA" id="ARBA00001974"/>
    </source>
</evidence>
<dbReference type="Gene3D" id="3.30.390.30">
    <property type="match status" value="1"/>
</dbReference>
<dbReference type="GeneID" id="90449635"/>
<dbReference type="InterPro" id="IPR001100">
    <property type="entry name" value="Pyr_nuc-diS_OxRdtase"/>
</dbReference>
<dbReference type="SUPFAM" id="SSF55424">
    <property type="entry name" value="FAD/NAD-linked reductases, dimerisation (C-terminal) domain"/>
    <property type="match status" value="1"/>
</dbReference>
<dbReference type="PRINTS" id="PR00368">
    <property type="entry name" value="FADPNR"/>
</dbReference>
<dbReference type="InterPro" id="IPR050151">
    <property type="entry name" value="Class-I_Pyr_Nuc-Dis_Oxidored"/>
</dbReference>
<evidence type="ECO:0000256" key="9">
    <source>
        <dbReference type="RuleBase" id="RU003691"/>
    </source>
</evidence>
<evidence type="ECO:0000256" key="5">
    <source>
        <dbReference type="ARBA" id="ARBA00023002"/>
    </source>
</evidence>
<organism evidence="12 13">
    <name type="scientific">Geoglobus acetivorans</name>
    <dbReference type="NCBI Taxonomy" id="565033"/>
    <lineage>
        <taxon>Archaea</taxon>
        <taxon>Methanobacteriati</taxon>
        <taxon>Methanobacteriota</taxon>
        <taxon>Archaeoglobi</taxon>
        <taxon>Archaeoglobales</taxon>
        <taxon>Archaeoglobaceae</taxon>
        <taxon>Geoglobus</taxon>
    </lineage>
</organism>
<comment type="similarity">
    <text evidence="2 9">Belongs to the class-I pyridine nucleotide-disulfide oxidoreductase family.</text>
</comment>
<keyword evidence="5 9" id="KW-0560">Oxidoreductase</keyword>
<protein>
    <submittedName>
        <fullName evidence="12">Dihydrolipoyl dehydrogenase</fullName>
        <ecNumber evidence="12">1.8.1.4</ecNumber>
    </submittedName>
</protein>
<keyword evidence="6" id="KW-0520">NAD</keyword>